<geneLocation type="plasmid" evidence="1 2">
    <name>pACHL01</name>
</geneLocation>
<reference evidence="1" key="1">
    <citation type="submission" date="2009-01" db="EMBL/GenBank/DDBJ databases">
        <title>Complete sequence of plasmid1 of Arthrobacter chlorophenolicus A6.</title>
        <authorList>
            <consortium name="US DOE Joint Genome Institute"/>
            <person name="Lucas S."/>
            <person name="Copeland A."/>
            <person name="Lapidus A."/>
            <person name="Glavina del Rio T."/>
            <person name="Tice H."/>
            <person name="Bruce D."/>
            <person name="Goodwin L."/>
            <person name="Pitluck S."/>
            <person name="Goltsman E."/>
            <person name="Clum A."/>
            <person name="Larimer F."/>
            <person name="Land M."/>
            <person name="Hauser L."/>
            <person name="Kyrpides N."/>
            <person name="Mikhailova N."/>
            <person name="Jansson J."/>
            <person name="Richardson P."/>
        </authorList>
    </citation>
    <scope>NUCLEOTIDE SEQUENCE [LARGE SCALE GENOMIC DNA]</scope>
    <source>
        <strain evidence="1">A6</strain>
        <plasmid evidence="1">pACHL01</plasmid>
    </source>
</reference>
<dbReference type="HOGENOM" id="CLU_2535328_0_0_11"/>
<evidence type="ECO:0000313" key="2">
    <source>
        <dbReference type="Proteomes" id="UP000002505"/>
    </source>
</evidence>
<dbReference type="EMBL" id="CP001342">
    <property type="protein sequence ID" value="ACL42242.1"/>
    <property type="molecule type" value="Genomic_DNA"/>
</dbReference>
<evidence type="ECO:0000313" key="1">
    <source>
        <dbReference type="EMBL" id="ACL42242.1"/>
    </source>
</evidence>
<dbReference type="RefSeq" id="WP_012623259.1">
    <property type="nucleotide sequence ID" value="NC_011879.1"/>
</dbReference>
<dbReference type="Proteomes" id="UP000002505">
    <property type="component" value="Plasmid pACHL01"/>
</dbReference>
<organism evidence="1 2">
    <name type="scientific">Pseudarthrobacter chlorophenolicus (strain ATCC 700700 / DSM 12829 / CIP 107037 / JCM 12360 / KCTC 9906 / NCIMB 13794 / A6)</name>
    <name type="common">Arthrobacter chlorophenolicus</name>
    <dbReference type="NCBI Taxonomy" id="452863"/>
    <lineage>
        <taxon>Bacteria</taxon>
        <taxon>Bacillati</taxon>
        <taxon>Actinomycetota</taxon>
        <taxon>Actinomycetes</taxon>
        <taxon>Micrococcales</taxon>
        <taxon>Micrococcaceae</taxon>
        <taxon>Pseudarthrobacter</taxon>
    </lineage>
</organism>
<gene>
    <name evidence="1" type="ordered locus">Achl_4291</name>
</gene>
<sequence>MTVTAEAQTLLPPIVLEQQKAINAALDLAADWDEQAASLQKTADYTRVHGTSMVADRYAMRGRTLSGVAAALRKALARPEGES</sequence>
<accession>B8HIJ5</accession>
<dbReference type="AlphaFoldDB" id="B8HIJ5"/>
<keyword evidence="2" id="KW-1185">Reference proteome</keyword>
<proteinExistence type="predicted"/>
<keyword evidence="1" id="KW-0614">Plasmid</keyword>
<protein>
    <submittedName>
        <fullName evidence="1">Uncharacterized protein</fullName>
    </submittedName>
</protein>
<name>B8HIJ5_PSECP</name>
<dbReference type="KEGG" id="ach:Achl_4291"/>